<gene>
    <name evidence="2" type="ORF">ACIA8P_31520</name>
</gene>
<evidence type="ECO:0000313" key="3">
    <source>
        <dbReference type="Proteomes" id="UP001612415"/>
    </source>
</evidence>
<reference evidence="2 3" key="1">
    <citation type="submission" date="2024-10" db="EMBL/GenBank/DDBJ databases">
        <title>The Natural Products Discovery Center: Release of the First 8490 Sequenced Strains for Exploring Actinobacteria Biosynthetic Diversity.</title>
        <authorList>
            <person name="Kalkreuter E."/>
            <person name="Kautsar S.A."/>
            <person name="Yang D."/>
            <person name="Bader C.D."/>
            <person name="Teijaro C.N."/>
            <person name="Fluegel L."/>
            <person name="Davis C.M."/>
            <person name="Simpson J.R."/>
            <person name="Lauterbach L."/>
            <person name="Steele A.D."/>
            <person name="Gui C."/>
            <person name="Meng S."/>
            <person name="Li G."/>
            <person name="Viehrig K."/>
            <person name="Ye F."/>
            <person name="Su P."/>
            <person name="Kiefer A.F."/>
            <person name="Nichols A."/>
            <person name="Cepeda A.J."/>
            <person name="Yan W."/>
            <person name="Fan B."/>
            <person name="Jiang Y."/>
            <person name="Adhikari A."/>
            <person name="Zheng C.-J."/>
            <person name="Schuster L."/>
            <person name="Cowan T.M."/>
            <person name="Smanski M.J."/>
            <person name="Chevrette M.G."/>
            <person name="De Carvalho L.P.S."/>
            <person name="Shen B."/>
        </authorList>
    </citation>
    <scope>NUCLEOTIDE SEQUENCE [LARGE SCALE GENOMIC DNA]</scope>
    <source>
        <strain evidence="2 3">NPDC051599</strain>
    </source>
</reference>
<dbReference type="InterPro" id="IPR003346">
    <property type="entry name" value="Transposase_20"/>
</dbReference>
<name>A0ABW7Y9R1_STRCE</name>
<dbReference type="Proteomes" id="UP001612415">
    <property type="component" value="Unassembled WGS sequence"/>
</dbReference>
<comment type="caution">
    <text evidence="2">The sequence shown here is derived from an EMBL/GenBank/DDBJ whole genome shotgun (WGS) entry which is preliminary data.</text>
</comment>
<dbReference type="PANTHER" id="PTHR33055:SF15">
    <property type="entry name" value="TRANSPOSASE-RELATED"/>
    <property type="match status" value="1"/>
</dbReference>
<dbReference type="RefSeq" id="WP_398659632.1">
    <property type="nucleotide sequence ID" value="NZ_JBITDC010000014.1"/>
</dbReference>
<dbReference type="EMBL" id="JBITDC010000014">
    <property type="protein sequence ID" value="MFI5679119.1"/>
    <property type="molecule type" value="Genomic_DNA"/>
</dbReference>
<keyword evidence="3" id="KW-1185">Reference proteome</keyword>
<organism evidence="2 3">
    <name type="scientific">Streptomyces cellulosae</name>
    <dbReference type="NCBI Taxonomy" id="1968"/>
    <lineage>
        <taxon>Bacteria</taxon>
        <taxon>Bacillati</taxon>
        <taxon>Actinomycetota</taxon>
        <taxon>Actinomycetes</taxon>
        <taxon>Kitasatosporales</taxon>
        <taxon>Streptomycetaceae</taxon>
        <taxon>Streptomyces</taxon>
    </lineage>
</organism>
<sequence>MCSEVLQTIPGIGRPGSEIIIAETGGDVAQFASAHHLASWIEVCPGQNESAGVSKSGRTRPGNANLKRLLGVGAMVAIRNKGSYLGVFFRRLTARRGGKRALVAVMRKLVIAVWHVLHDHEPYRDLGADHFTRRDPERAMRRMLKEANSLGLTIRFDPIPA</sequence>
<dbReference type="Pfam" id="PF02371">
    <property type="entry name" value="Transposase_20"/>
    <property type="match status" value="1"/>
</dbReference>
<feature type="domain" description="Transposase IS116/IS110/IS902 C-terminal" evidence="1">
    <location>
        <begin position="4"/>
        <end position="81"/>
    </location>
</feature>
<dbReference type="InterPro" id="IPR047650">
    <property type="entry name" value="Transpos_IS110"/>
</dbReference>
<protein>
    <submittedName>
        <fullName evidence="2">Transposase</fullName>
    </submittedName>
</protein>
<accession>A0ABW7Y9R1</accession>
<dbReference type="PANTHER" id="PTHR33055">
    <property type="entry name" value="TRANSPOSASE FOR INSERTION SEQUENCE ELEMENT IS1111A"/>
    <property type="match status" value="1"/>
</dbReference>
<evidence type="ECO:0000259" key="1">
    <source>
        <dbReference type="Pfam" id="PF02371"/>
    </source>
</evidence>
<proteinExistence type="predicted"/>
<evidence type="ECO:0000313" key="2">
    <source>
        <dbReference type="EMBL" id="MFI5679119.1"/>
    </source>
</evidence>